<evidence type="ECO:0000313" key="2">
    <source>
        <dbReference type="EMBL" id="TQD83527.1"/>
    </source>
</evidence>
<dbReference type="SUPFAM" id="SSF49599">
    <property type="entry name" value="TRAF domain-like"/>
    <property type="match status" value="2"/>
</dbReference>
<evidence type="ECO:0000313" key="3">
    <source>
        <dbReference type="Proteomes" id="UP000315295"/>
    </source>
</evidence>
<proteinExistence type="predicted"/>
<protein>
    <recommendedName>
        <fullName evidence="1">MATH domain-containing protein</fullName>
    </recommendedName>
</protein>
<dbReference type="Gene3D" id="2.60.210.10">
    <property type="entry name" value="Apoptosis, Tumor Necrosis Factor Receptor Associated Protein 2, Chain A"/>
    <property type="match status" value="2"/>
</dbReference>
<name>A0A540LAP0_MALBA</name>
<gene>
    <name evidence="2" type="ORF">C1H46_030908</name>
</gene>
<dbReference type="InterPro" id="IPR008974">
    <property type="entry name" value="TRAF-like"/>
</dbReference>
<dbReference type="InterPro" id="IPR002083">
    <property type="entry name" value="MATH/TRAF_dom"/>
</dbReference>
<evidence type="ECO:0000259" key="1">
    <source>
        <dbReference type="PROSITE" id="PS50144"/>
    </source>
</evidence>
<sequence>MACYLFQQNGFSTSFSDSPPTHYALKIRSFSVLTKTSADEYESGEFEAGGYKWKLVLYPNGNKKKNVEDHISVYLEMVGADSLQTGYEVYVDFRFFLLDQNKGMFLVLQDANKKEKCFHEMMRYSGFDKLITLTSFTNPSNGYVIDDNCVIGAEVFVCKERRAGKGESISKIKDAVKCKHVWKVENFSNLGTDSCKSEPFTAGGRKWKIHLYPKGNDLGKGTHISLYLELDDAKKLAGSKVFAEFSLSIVDQMHARQESIIVNDGFSTWFSTSNPEWGRHKFISLATLNQAGNGFLVKDTCIVEATVTVHGILTAL</sequence>
<comment type="caution">
    <text evidence="2">The sequence shown here is derived from an EMBL/GenBank/DDBJ whole genome shotgun (WGS) entry which is preliminary data.</text>
</comment>
<feature type="domain" description="MATH" evidence="1">
    <location>
        <begin position="177"/>
        <end position="307"/>
    </location>
</feature>
<dbReference type="PROSITE" id="PS50144">
    <property type="entry name" value="MATH"/>
    <property type="match status" value="2"/>
</dbReference>
<dbReference type="CDD" id="cd00121">
    <property type="entry name" value="MATH"/>
    <property type="match status" value="2"/>
</dbReference>
<dbReference type="Pfam" id="PF22486">
    <property type="entry name" value="MATH_2"/>
    <property type="match status" value="2"/>
</dbReference>
<dbReference type="PANTHER" id="PTHR46162">
    <property type="entry name" value="TRAF-LIKE FAMILY PROTEIN"/>
    <property type="match status" value="1"/>
</dbReference>
<dbReference type="STRING" id="106549.A0A540LAP0"/>
<organism evidence="2 3">
    <name type="scientific">Malus baccata</name>
    <name type="common">Siberian crab apple</name>
    <name type="synonym">Pyrus baccata</name>
    <dbReference type="NCBI Taxonomy" id="106549"/>
    <lineage>
        <taxon>Eukaryota</taxon>
        <taxon>Viridiplantae</taxon>
        <taxon>Streptophyta</taxon>
        <taxon>Embryophyta</taxon>
        <taxon>Tracheophyta</taxon>
        <taxon>Spermatophyta</taxon>
        <taxon>Magnoliopsida</taxon>
        <taxon>eudicotyledons</taxon>
        <taxon>Gunneridae</taxon>
        <taxon>Pentapetalae</taxon>
        <taxon>rosids</taxon>
        <taxon>fabids</taxon>
        <taxon>Rosales</taxon>
        <taxon>Rosaceae</taxon>
        <taxon>Amygdaloideae</taxon>
        <taxon>Maleae</taxon>
        <taxon>Malus</taxon>
    </lineage>
</organism>
<dbReference type="SMART" id="SM00061">
    <property type="entry name" value="MATH"/>
    <property type="match status" value="2"/>
</dbReference>
<dbReference type="AlphaFoldDB" id="A0A540LAP0"/>
<reference evidence="2 3" key="1">
    <citation type="journal article" date="2019" name="G3 (Bethesda)">
        <title>Sequencing of a Wild Apple (Malus baccata) Genome Unravels the Differences Between Cultivated and Wild Apple Species Regarding Disease Resistance and Cold Tolerance.</title>
        <authorList>
            <person name="Chen X."/>
        </authorList>
    </citation>
    <scope>NUCLEOTIDE SEQUENCE [LARGE SCALE GENOMIC DNA]</scope>
    <source>
        <strain evidence="3">cv. Shandingzi</strain>
        <tissue evidence="2">Leaves</tissue>
    </source>
</reference>
<keyword evidence="3" id="KW-1185">Reference proteome</keyword>
<dbReference type="Proteomes" id="UP000315295">
    <property type="component" value="Unassembled WGS sequence"/>
</dbReference>
<feature type="domain" description="MATH" evidence="1">
    <location>
        <begin position="20"/>
        <end position="155"/>
    </location>
</feature>
<dbReference type="EMBL" id="VIEB01000674">
    <property type="protein sequence ID" value="TQD83527.1"/>
    <property type="molecule type" value="Genomic_DNA"/>
</dbReference>
<dbReference type="PANTHER" id="PTHR46162:SF2">
    <property type="entry name" value="ANKYRIN REPEAT-CONTAINING PROTEIN-RELATED"/>
    <property type="match status" value="1"/>
</dbReference>
<accession>A0A540LAP0</accession>